<evidence type="ECO:0000256" key="1">
    <source>
        <dbReference type="SAM" id="Phobius"/>
    </source>
</evidence>
<comment type="caution">
    <text evidence="2">The sequence shown here is derived from an EMBL/GenBank/DDBJ whole genome shotgun (WGS) entry which is preliminary data.</text>
</comment>
<reference evidence="2 3" key="1">
    <citation type="submission" date="2018-08" db="EMBL/GenBank/DDBJ databases">
        <title>A genome reference for cultivated species of the human gut microbiota.</title>
        <authorList>
            <person name="Zou Y."/>
            <person name="Xue W."/>
            <person name="Luo G."/>
        </authorList>
    </citation>
    <scope>NUCLEOTIDE SEQUENCE [LARGE SCALE GENOMIC DNA]</scope>
    <source>
        <strain evidence="2 3">AF19-21</strain>
    </source>
</reference>
<dbReference type="EMBL" id="QVIA01000004">
    <property type="protein sequence ID" value="RGC34188.1"/>
    <property type="molecule type" value="Genomic_DNA"/>
</dbReference>
<keyword evidence="1" id="KW-0472">Membrane</keyword>
<evidence type="ECO:0000313" key="3">
    <source>
        <dbReference type="Proteomes" id="UP000261111"/>
    </source>
</evidence>
<sequence>MLVLDIGLFCHSKKTRIPGTEDMDKEYRNPRHHIIGAGIGIIIGAVVALLSGGIIHVVSIYLLV</sequence>
<feature type="transmembrane region" description="Helical" evidence="1">
    <location>
        <begin position="34"/>
        <end position="63"/>
    </location>
</feature>
<gene>
    <name evidence="2" type="ORF">DWX41_04295</name>
</gene>
<accession>A0A3E2X077</accession>
<dbReference type="AlphaFoldDB" id="A0A3E2X077"/>
<proteinExistence type="predicted"/>
<dbReference type="Proteomes" id="UP000261111">
    <property type="component" value="Unassembled WGS sequence"/>
</dbReference>
<protein>
    <submittedName>
        <fullName evidence="2">Uncharacterized protein</fullName>
    </submittedName>
</protein>
<evidence type="ECO:0000313" key="2">
    <source>
        <dbReference type="EMBL" id="RGC34188.1"/>
    </source>
</evidence>
<keyword evidence="1" id="KW-0812">Transmembrane</keyword>
<organism evidence="2 3">
    <name type="scientific">Hungatella hathewayi</name>
    <dbReference type="NCBI Taxonomy" id="154046"/>
    <lineage>
        <taxon>Bacteria</taxon>
        <taxon>Bacillati</taxon>
        <taxon>Bacillota</taxon>
        <taxon>Clostridia</taxon>
        <taxon>Lachnospirales</taxon>
        <taxon>Lachnospiraceae</taxon>
        <taxon>Hungatella</taxon>
    </lineage>
</organism>
<name>A0A3E2X077_9FIRM</name>
<keyword evidence="1" id="KW-1133">Transmembrane helix</keyword>